<accession>A0A426YVQ7</accession>
<evidence type="ECO:0000313" key="2">
    <source>
        <dbReference type="Proteomes" id="UP000287651"/>
    </source>
</evidence>
<sequence>MQGFRRTMVYHLVWVVCTSSIGDRYEQYISFYQYTLPYHVRYLAYDLTPIAGVAAQISKNSLPINAHTSSCLLSPLPLSGTLSMPVTALGCFLVCHDGGRYLFSHPHETTVPELQLETRNHITEAWNRELMSCVRDAYVELILEFQRLRKEPISSTIEPNLARSVCSILQAYGDKIYSFWPRSKQQFVISSELDVVVSGSSSSKKIEADWQSLIEQVIRPFYMRLVDLPVWQLYGGNAVKADEGMFLSQSGNGDDSNLPPTNVCSFIKEHYPVFSVPWELVKEIQAVGIKTKEIKPKMVRDLLKSSSSVLVRSIETYIDVLEYCLSDIQLQQSFGLLRTDGSGEGSSLQIENIIPSISNTNVLRSHQNAAQNSSNSGGDALEIVTYFGKALYDFGRGVVEDIGRTGNTLSYRSATAGTGPYADQLLPSVVAELKGIPFPTATKHLVKLGVTELWIGSKEQQSFMHPLTDGFVHPLCLEKHILTALLSDKNIQRYLKLRGFSAHLLSSNLRFLFNEQWVSQVMSSNRAPWVSWNTSTDPPGDGPTREWIQLFWKTFTALNGELSLIADWPLIPAFLNGPVLCRVKELHLVFVPPITDLNLVNGTSGTNSEEVGLLDSSVDNIRNLELNKLYSSAFEVTKSKYPWLFCLLNQFNVPVYDVSFLECGVPNNILPAHSETLCQVIVSKLLAAKVAGYFSVPVDLSNEDRDNLFVLFALDVKSSNGCPYKREELDLLRELPIFRTVLGTYTRLFSPDQCILSPSTFFHPRDEQCLSNTMDANALFHALGITELRDQDVLVRFALPDFERKTSGEQEDILLYIYLNWKDLQLDSTVVNSLKETNFVRNANELCSELFKPRDLLDPHDCLLTSIFSGEHNKFPGERFITDGWLQILKKAGLRTFLQADTIIECARKIEKLGNEHIGDRQDADDFEADFSGNQNDVSFEVWNLAVSLVETILANFASLYDNSFCENLGKISFIPAEKGFPSISGKKGGKRVLTSYSDAVLLKDWPLAWTIAPILVKQSVVPPEYSWGAFRLRSPPLFSTVLKHLQVNEHIFR</sequence>
<dbReference type="PANTHER" id="PTHR15600:SF42">
    <property type="entry name" value="SACSIN"/>
    <property type="match status" value="1"/>
</dbReference>
<dbReference type="GO" id="GO:0030544">
    <property type="term" value="F:Hsp70 protein binding"/>
    <property type="evidence" value="ECO:0007669"/>
    <property type="project" value="TreeGrafter"/>
</dbReference>
<proteinExistence type="predicted"/>
<name>A0A426YVQ7_ENSVE</name>
<dbReference type="AlphaFoldDB" id="A0A426YVQ7"/>
<dbReference type="InterPro" id="IPR052972">
    <property type="entry name" value="Sacsin_chaperone_reg"/>
</dbReference>
<dbReference type="EMBL" id="AMZH03009943">
    <property type="protein sequence ID" value="RRT55751.1"/>
    <property type="molecule type" value="Genomic_DNA"/>
</dbReference>
<reference evidence="1 2" key="1">
    <citation type="journal article" date="2014" name="Agronomy (Basel)">
        <title>A Draft Genome Sequence for Ensete ventricosum, the Drought-Tolerant Tree Against Hunger.</title>
        <authorList>
            <person name="Harrison J."/>
            <person name="Moore K.A."/>
            <person name="Paszkiewicz K."/>
            <person name="Jones T."/>
            <person name="Grant M."/>
            <person name="Ambacheew D."/>
            <person name="Muzemil S."/>
            <person name="Studholme D.J."/>
        </authorList>
    </citation>
    <scope>NUCLEOTIDE SEQUENCE [LARGE SCALE GENOMIC DNA]</scope>
</reference>
<protein>
    <submittedName>
        <fullName evidence="1">Uncharacterized protein</fullName>
    </submittedName>
</protein>
<dbReference type="PANTHER" id="PTHR15600">
    <property type="entry name" value="SACSIN"/>
    <property type="match status" value="1"/>
</dbReference>
<dbReference type="Proteomes" id="UP000287651">
    <property type="component" value="Unassembled WGS sequence"/>
</dbReference>
<evidence type="ECO:0000313" key="1">
    <source>
        <dbReference type="EMBL" id="RRT55751.1"/>
    </source>
</evidence>
<comment type="caution">
    <text evidence="1">The sequence shown here is derived from an EMBL/GenBank/DDBJ whole genome shotgun (WGS) entry which is preliminary data.</text>
</comment>
<organism evidence="1 2">
    <name type="scientific">Ensete ventricosum</name>
    <name type="common">Abyssinian banana</name>
    <name type="synonym">Musa ensete</name>
    <dbReference type="NCBI Taxonomy" id="4639"/>
    <lineage>
        <taxon>Eukaryota</taxon>
        <taxon>Viridiplantae</taxon>
        <taxon>Streptophyta</taxon>
        <taxon>Embryophyta</taxon>
        <taxon>Tracheophyta</taxon>
        <taxon>Spermatophyta</taxon>
        <taxon>Magnoliopsida</taxon>
        <taxon>Liliopsida</taxon>
        <taxon>Zingiberales</taxon>
        <taxon>Musaceae</taxon>
        <taxon>Ensete</taxon>
    </lineage>
</organism>
<gene>
    <name evidence="1" type="ORF">B296_00048236</name>
</gene>